<evidence type="ECO:0000256" key="7">
    <source>
        <dbReference type="ARBA" id="ARBA00022723"/>
    </source>
</evidence>
<organism evidence="15">
    <name type="scientific">Phanerodontia chrysosporium</name>
    <name type="common">White-rot fungus</name>
    <name type="synonym">Sporotrichum pruinosum</name>
    <dbReference type="NCBI Taxonomy" id="2822231"/>
    <lineage>
        <taxon>Eukaryota</taxon>
        <taxon>Fungi</taxon>
        <taxon>Dikarya</taxon>
        <taxon>Basidiomycota</taxon>
        <taxon>Agaricomycotina</taxon>
        <taxon>Agaricomycetes</taxon>
        <taxon>Polyporales</taxon>
        <taxon>Phanerochaetaceae</taxon>
        <taxon>Phanerodontia</taxon>
    </lineage>
</organism>
<dbReference type="InterPro" id="IPR036396">
    <property type="entry name" value="Cyt_P450_sf"/>
</dbReference>
<keyword evidence="5 13" id="KW-0349">Heme</keyword>
<dbReference type="SUPFAM" id="SSF48264">
    <property type="entry name" value="Cytochrome P450"/>
    <property type="match status" value="1"/>
</dbReference>
<keyword evidence="7 13" id="KW-0479">Metal-binding</keyword>
<feature type="binding site" description="axial binding residue" evidence="13">
    <location>
        <position position="440"/>
    </location>
    <ligand>
        <name>heme</name>
        <dbReference type="ChEBI" id="CHEBI:30413"/>
    </ligand>
    <ligandPart>
        <name>Fe</name>
        <dbReference type="ChEBI" id="CHEBI:18248"/>
    </ligandPart>
</feature>
<dbReference type="PROSITE" id="PS51257">
    <property type="entry name" value="PROKAR_LIPOPROTEIN"/>
    <property type="match status" value="1"/>
</dbReference>
<dbReference type="Gene3D" id="1.10.630.10">
    <property type="entry name" value="Cytochrome P450"/>
    <property type="match status" value="1"/>
</dbReference>
<dbReference type="Pfam" id="PF00067">
    <property type="entry name" value="p450"/>
    <property type="match status" value="1"/>
</dbReference>
<dbReference type="GO" id="GO:0016705">
    <property type="term" value="F:oxidoreductase activity, acting on paired donors, with incorporation or reduction of molecular oxygen"/>
    <property type="evidence" value="ECO:0007669"/>
    <property type="project" value="InterPro"/>
</dbReference>
<evidence type="ECO:0000256" key="2">
    <source>
        <dbReference type="ARBA" id="ARBA00004167"/>
    </source>
</evidence>
<evidence type="ECO:0000256" key="11">
    <source>
        <dbReference type="ARBA" id="ARBA00023033"/>
    </source>
</evidence>
<evidence type="ECO:0000256" key="9">
    <source>
        <dbReference type="ARBA" id="ARBA00023002"/>
    </source>
</evidence>
<dbReference type="EMBL" id="AB597827">
    <property type="protein sequence ID" value="BAL05114.1"/>
    <property type="molecule type" value="mRNA"/>
</dbReference>
<comment type="pathway">
    <text evidence="3">Secondary metabolite biosynthesis.</text>
</comment>
<keyword evidence="11 14" id="KW-0503">Monooxygenase</keyword>
<dbReference type="CDD" id="cd11065">
    <property type="entry name" value="CYP64-like"/>
    <property type="match status" value="1"/>
</dbReference>
<gene>
    <name evidence="15" type="primary">PcCYP_24c</name>
</gene>
<accession>G5EJQ2</accession>
<dbReference type="VEuPathDB" id="FungiDB:AGR57_1144"/>
<keyword evidence="6" id="KW-0812">Transmembrane</keyword>
<dbReference type="GO" id="GO:0005506">
    <property type="term" value="F:iron ion binding"/>
    <property type="evidence" value="ECO:0007669"/>
    <property type="project" value="InterPro"/>
</dbReference>
<comment type="cofactor">
    <cofactor evidence="1 13">
        <name>heme</name>
        <dbReference type="ChEBI" id="CHEBI:30413"/>
    </cofactor>
</comment>
<evidence type="ECO:0000256" key="6">
    <source>
        <dbReference type="ARBA" id="ARBA00022692"/>
    </source>
</evidence>
<protein>
    <submittedName>
        <fullName evidence="15">Cytochrome P450</fullName>
    </submittedName>
</protein>
<comment type="similarity">
    <text evidence="4 14">Belongs to the cytochrome P450 family.</text>
</comment>
<sequence length="511" mass="56660">MESLTLRNCASAFLAGLLVLACGLVLRPRRRPRYPPGPKGLPLVGNMLDIPTEYAWERYYELGKEYGSDVLFFRVLGSHFLVLNSAAAANELLEKRANIYSDRPQTVMLHELTGWDQNWAFWEYGEGWKQARKMFHQHFRPSAAPQYHQKQTKAARRFVKLLLESPASFAQHARYLAGSAILDAVYAFDVRADDPRIALVERGVHTLVEISRGVFLVDLIPILKYIPSWFPGAGFKRQAAQWKDAVDATYSDPYRQFKTLLRNGQAEPCVAASLLSSSGDEPSGALDDLLKSVAGTAYVGGSDTVSATLTTFILAMTMFPDAQAAAHAQLDEVLKRTRLPEMTDRAALPYITAILYEVLRWQPAGPLGLPRRLMADDEYRGWHIPAGTVVLPNIWAMSHDPGTHAAPAQFVPARYLAADGTLREDVPCPADVFGFGRRVCPGRPFAQDVLWLAIAHVLSVFRMEGPMGERGEVRHSRLFTPGLISLPEPFACSFRPRFPGAENLVNAGVVG</sequence>
<evidence type="ECO:0000256" key="4">
    <source>
        <dbReference type="ARBA" id="ARBA00010617"/>
    </source>
</evidence>
<dbReference type="SMR" id="G5EJQ2"/>
<dbReference type="AlphaFoldDB" id="G5EJQ2"/>
<evidence type="ECO:0000256" key="8">
    <source>
        <dbReference type="ARBA" id="ARBA00022989"/>
    </source>
</evidence>
<dbReference type="PRINTS" id="PR00463">
    <property type="entry name" value="EP450I"/>
</dbReference>
<comment type="subcellular location">
    <subcellularLocation>
        <location evidence="2">Membrane</location>
        <topology evidence="2">Single-pass membrane protein</topology>
    </subcellularLocation>
</comment>
<keyword evidence="12" id="KW-0472">Membrane</keyword>
<evidence type="ECO:0000256" key="12">
    <source>
        <dbReference type="ARBA" id="ARBA00023136"/>
    </source>
</evidence>
<proteinExistence type="evidence at transcript level"/>
<evidence type="ECO:0000256" key="1">
    <source>
        <dbReference type="ARBA" id="ARBA00001971"/>
    </source>
</evidence>
<dbReference type="PRINTS" id="PR00385">
    <property type="entry name" value="P450"/>
</dbReference>
<dbReference type="PANTHER" id="PTHR46300:SF7">
    <property type="entry name" value="P450, PUTATIVE (EUROFUNG)-RELATED"/>
    <property type="match status" value="1"/>
</dbReference>
<evidence type="ECO:0000313" key="15">
    <source>
        <dbReference type="EMBL" id="BAL05114.1"/>
    </source>
</evidence>
<dbReference type="GO" id="GO:0004497">
    <property type="term" value="F:monooxygenase activity"/>
    <property type="evidence" value="ECO:0007669"/>
    <property type="project" value="UniProtKB-KW"/>
</dbReference>
<reference evidence="15" key="1">
    <citation type="submission" date="2010-10" db="EMBL/GenBank/DDBJ databases">
        <title>Phanerochaete chrysosporium cytochrome P450.</title>
        <authorList>
            <person name="Hirosue S."/>
            <person name="Hiratsuka N."/>
            <person name="Ichinose H."/>
            <person name="Wariishi H."/>
        </authorList>
    </citation>
    <scope>NUCLEOTIDE SEQUENCE</scope>
    <source>
        <strain evidence="15">ATCC 34541</strain>
    </source>
</reference>
<evidence type="ECO:0000256" key="13">
    <source>
        <dbReference type="PIRSR" id="PIRSR602401-1"/>
    </source>
</evidence>
<dbReference type="GO" id="GO:0020037">
    <property type="term" value="F:heme binding"/>
    <property type="evidence" value="ECO:0007669"/>
    <property type="project" value="InterPro"/>
</dbReference>
<evidence type="ECO:0000256" key="5">
    <source>
        <dbReference type="ARBA" id="ARBA00022617"/>
    </source>
</evidence>
<evidence type="ECO:0000256" key="10">
    <source>
        <dbReference type="ARBA" id="ARBA00023004"/>
    </source>
</evidence>
<evidence type="ECO:0000256" key="3">
    <source>
        <dbReference type="ARBA" id="ARBA00005179"/>
    </source>
</evidence>
<dbReference type="PANTHER" id="PTHR46300">
    <property type="entry name" value="P450, PUTATIVE (EUROFUNG)-RELATED-RELATED"/>
    <property type="match status" value="1"/>
</dbReference>
<dbReference type="InterPro" id="IPR002401">
    <property type="entry name" value="Cyt_P450_E_grp-I"/>
</dbReference>
<dbReference type="InterPro" id="IPR050364">
    <property type="entry name" value="Cytochrome_P450_fung"/>
</dbReference>
<name>G5EJQ2_PHACH</name>
<keyword evidence="9 14" id="KW-0560">Oxidoreductase</keyword>
<dbReference type="GO" id="GO:0016020">
    <property type="term" value="C:membrane"/>
    <property type="evidence" value="ECO:0007669"/>
    <property type="project" value="UniProtKB-SubCell"/>
</dbReference>
<dbReference type="InterPro" id="IPR001128">
    <property type="entry name" value="Cyt_P450"/>
</dbReference>
<dbReference type="PROSITE" id="PS00086">
    <property type="entry name" value="CYTOCHROME_P450"/>
    <property type="match status" value="1"/>
</dbReference>
<keyword evidence="10 13" id="KW-0408">Iron</keyword>
<dbReference type="InterPro" id="IPR017972">
    <property type="entry name" value="Cyt_P450_CS"/>
</dbReference>
<evidence type="ECO:0000256" key="14">
    <source>
        <dbReference type="RuleBase" id="RU000461"/>
    </source>
</evidence>
<keyword evidence="8" id="KW-1133">Transmembrane helix</keyword>